<proteinExistence type="predicted"/>
<evidence type="ECO:0000259" key="6">
    <source>
        <dbReference type="PROSITE" id="PS51005"/>
    </source>
</evidence>
<evidence type="ECO:0000256" key="3">
    <source>
        <dbReference type="ARBA" id="ARBA00023163"/>
    </source>
</evidence>
<feature type="domain" description="NAC" evidence="6">
    <location>
        <begin position="3"/>
        <end position="160"/>
    </location>
</feature>
<dbReference type="InterPro" id="IPR003441">
    <property type="entry name" value="NAC-dom"/>
</dbReference>
<protein>
    <recommendedName>
        <fullName evidence="6">NAC domain-containing protein</fullName>
    </recommendedName>
</protein>
<evidence type="ECO:0000313" key="8">
    <source>
        <dbReference type="Proteomes" id="UP001457282"/>
    </source>
</evidence>
<reference evidence="7 8" key="1">
    <citation type="journal article" date="2023" name="G3 (Bethesda)">
        <title>A chromosome-length genome assembly and annotation of blackberry (Rubus argutus, cv. 'Hillquist').</title>
        <authorList>
            <person name="Bruna T."/>
            <person name="Aryal R."/>
            <person name="Dudchenko O."/>
            <person name="Sargent D.J."/>
            <person name="Mead D."/>
            <person name="Buti M."/>
            <person name="Cavallini A."/>
            <person name="Hytonen T."/>
            <person name="Andres J."/>
            <person name="Pham M."/>
            <person name="Weisz D."/>
            <person name="Mascagni F."/>
            <person name="Usai G."/>
            <person name="Natali L."/>
            <person name="Bassil N."/>
            <person name="Fernandez G.E."/>
            <person name="Lomsadze A."/>
            <person name="Armour M."/>
            <person name="Olukolu B."/>
            <person name="Poorten T."/>
            <person name="Britton C."/>
            <person name="Davik J."/>
            <person name="Ashrafi H."/>
            <person name="Aiden E.L."/>
            <person name="Borodovsky M."/>
            <person name="Worthington M."/>
        </authorList>
    </citation>
    <scope>NUCLEOTIDE SEQUENCE [LARGE SCALE GENOMIC DNA]</scope>
    <source>
        <strain evidence="7">PI 553951</strain>
    </source>
</reference>
<dbReference type="SUPFAM" id="SSF101941">
    <property type="entry name" value="NAC domain"/>
    <property type="match status" value="1"/>
</dbReference>
<evidence type="ECO:0000256" key="4">
    <source>
        <dbReference type="ARBA" id="ARBA00023242"/>
    </source>
</evidence>
<keyword evidence="1" id="KW-0805">Transcription regulation</keyword>
<dbReference type="EMBL" id="JBEDUW010000003">
    <property type="protein sequence ID" value="KAK9937820.1"/>
    <property type="molecule type" value="Genomic_DNA"/>
</dbReference>
<feature type="compositionally biased region" description="Basic and acidic residues" evidence="5">
    <location>
        <begin position="162"/>
        <end position="186"/>
    </location>
</feature>
<dbReference type="Pfam" id="PF02365">
    <property type="entry name" value="NAM"/>
    <property type="match status" value="1"/>
</dbReference>
<dbReference type="InterPro" id="IPR036093">
    <property type="entry name" value="NAC_dom_sf"/>
</dbReference>
<keyword evidence="2" id="KW-0238">DNA-binding</keyword>
<comment type="caution">
    <text evidence="7">The sequence shown here is derived from an EMBL/GenBank/DDBJ whole genome shotgun (WGS) entry which is preliminary data.</text>
</comment>
<name>A0AAW1XM73_RUBAR</name>
<gene>
    <name evidence="7" type="ORF">M0R45_014588</name>
</gene>
<accession>A0AAW1XM73</accession>
<keyword evidence="4" id="KW-0539">Nucleus</keyword>
<dbReference type="GO" id="GO:0006355">
    <property type="term" value="P:regulation of DNA-templated transcription"/>
    <property type="evidence" value="ECO:0007669"/>
    <property type="project" value="InterPro"/>
</dbReference>
<dbReference type="Proteomes" id="UP001457282">
    <property type="component" value="Unassembled WGS sequence"/>
</dbReference>
<evidence type="ECO:0000256" key="2">
    <source>
        <dbReference type="ARBA" id="ARBA00023125"/>
    </source>
</evidence>
<evidence type="ECO:0000256" key="1">
    <source>
        <dbReference type="ARBA" id="ARBA00023015"/>
    </source>
</evidence>
<sequence>MKPGFTATFCPVDEELILRYLCPKVRGEEVPGEDYLIFNFNLYGDQEPWEIWDMYNERRKNDLRLNKDLYFFSQRKKMTPNGSRMGRTIGSGTWKGVDAAKKVYASGSVIGFRKRFTYENKESVHHGGWIMFEFTLDPSLVGMHDEQEAQKYVLCILRKNEESQEKRKRGDEDDQERVATGDDVHNDCPMPE</sequence>
<feature type="region of interest" description="Disordered" evidence="5">
    <location>
        <begin position="162"/>
        <end position="192"/>
    </location>
</feature>
<dbReference type="PANTHER" id="PTHR31719">
    <property type="entry name" value="NAC TRANSCRIPTION FACTOR 56"/>
    <property type="match status" value="1"/>
</dbReference>
<evidence type="ECO:0000256" key="5">
    <source>
        <dbReference type="SAM" id="MobiDB-lite"/>
    </source>
</evidence>
<organism evidence="7 8">
    <name type="scientific">Rubus argutus</name>
    <name type="common">Southern blackberry</name>
    <dbReference type="NCBI Taxonomy" id="59490"/>
    <lineage>
        <taxon>Eukaryota</taxon>
        <taxon>Viridiplantae</taxon>
        <taxon>Streptophyta</taxon>
        <taxon>Embryophyta</taxon>
        <taxon>Tracheophyta</taxon>
        <taxon>Spermatophyta</taxon>
        <taxon>Magnoliopsida</taxon>
        <taxon>eudicotyledons</taxon>
        <taxon>Gunneridae</taxon>
        <taxon>Pentapetalae</taxon>
        <taxon>rosids</taxon>
        <taxon>fabids</taxon>
        <taxon>Rosales</taxon>
        <taxon>Rosaceae</taxon>
        <taxon>Rosoideae</taxon>
        <taxon>Rosoideae incertae sedis</taxon>
        <taxon>Rubus</taxon>
    </lineage>
</organism>
<dbReference type="Gene3D" id="2.170.150.80">
    <property type="entry name" value="NAC domain"/>
    <property type="match status" value="1"/>
</dbReference>
<dbReference type="PANTHER" id="PTHR31719:SF43">
    <property type="entry name" value="NAC TRANSCRIPTION FACTOR 56"/>
    <property type="match status" value="1"/>
</dbReference>
<keyword evidence="3" id="KW-0804">Transcription</keyword>
<dbReference type="PROSITE" id="PS51005">
    <property type="entry name" value="NAC"/>
    <property type="match status" value="1"/>
</dbReference>
<dbReference type="GO" id="GO:0003677">
    <property type="term" value="F:DNA binding"/>
    <property type="evidence" value="ECO:0007669"/>
    <property type="project" value="UniProtKB-KW"/>
</dbReference>
<dbReference type="AlphaFoldDB" id="A0AAW1XM73"/>
<evidence type="ECO:0000313" key="7">
    <source>
        <dbReference type="EMBL" id="KAK9937820.1"/>
    </source>
</evidence>
<keyword evidence="8" id="KW-1185">Reference proteome</keyword>